<dbReference type="EMBL" id="MU274905">
    <property type="protein sequence ID" value="KAI0091553.1"/>
    <property type="molecule type" value="Genomic_DNA"/>
</dbReference>
<evidence type="ECO:0000313" key="2">
    <source>
        <dbReference type="Proteomes" id="UP001055072"/>
    </source>
</evidence>
<organism evidence="1 2">
    <name type="scientific">Irpex rosettiformis</name>
    <dbReference type="NCBI Taxonomy" id="378272"/>
    <lineage>
        <taxon>Eukaryota</taxon>
        <taxon>Fungi</taxon>
        <taxon>Dikarya</taxon>
        <taxon>Basidiomycota</taxon>
        <taxon>Agaricomycotina</taxon>
        <taxon>Agaricomycetes</taxon>
        <taxon>Polyporales</taxon>
        <taxon>Irpicaceae</taxon>
        <taxon>Irpex</taxon>
    </lineage>
</organism>
<evidence type="ECO:0000313" key="1">
    <source>
        <dbReference type="EMBL" id="KAI0091553.1"/>
    </source>
</evidence>
<keyword evidence="2" id="KW-1185">Reference proteome</keyword>
<sequence>MVWVSPLLAMALAIAPTFVSAGIFPKGSLVKMIDSKGYREAMKENRTTIVAFIAPWCGHCQRMAPEYSKAALGLYPLVPIYAVNCDKDSNKRLCSEQGVQGFPTIKLYPRGSRGQPLLFDGPDRTASAFYYWAIRNIPHGIKKIYRIENIPEWIEANTDKPRALLLNQGKDIPLLWSVLSNKYKDHIKFTIHRDRHGKSSVAWGLEKGEKGSSKVLLYPTGETDYVRYEGILKYDSLSKFFDSVIDGTADLRLVNEEAKKEEFVPDEAELEIERKQEAQRLALAHGGFSDIIDFEEAVKQGHGADFHGKHGFPGMMGSLPKKGEAQEEQQTDEKVEDPIHKILKAQREAAEKSANAPKMMKTGGGSDGERETIWVPPPDTKQPRTPAPSGTLAGEPVVAEVTISAVSSVDEEKTTSTATTASVTATETGHTRDEL</sequence>
<comment type="caution">
    <text evidence="1">The sequence shown here is derived from an EMBL/GenBank/DDBJ whole genome shotgun (WGS) entry which is preliminary data.</text>
</comment>
<proteinExistence type="predicted"/>
<accession>A0ACB8UBE2</accession>
<gene>
    <name evidence="1" type="ORF">BDY19DRAFT_931045</name>
</gene>
<protein>
    <submittedName>
        <fullName evidence="1">Uncharacterized protein</fullName>
    </submittedName>
</protein>
<dbReference type="Proteomes" id="UP001055072">
    <property type="component" value="Unassembled WGS sequence"/>
</dbReference>
<name>A0ACB8UBE2_9APHY</name>
<reference evidence="1" key="1">
    <citation type="journal article" date="2021" name="Environ. Microbiol.">
        <title>Gene family expansions and transcriptome signatures uncover fungal adaptations to wood decay.</title>
        <authorList>
            <person name="Hage H."/>
            <person name="Miyauchi S."/>
            <person name="Viragh M."/>
            <person name="Drula E."/>
            <person name="Min B."/>
            <person name="Chaduli D."/>
            <person name="Navarro D."/>
            <person name="Favel A."/>
            <person name="Norest M."/>
            <person name="Lesage-Meessen L."/>
            <person name="Balint B."/>
            <person name="Merenyi Z."/>
            <person name="de Eugenio L."/>
            <person name="Morin E."/>
            <person name="Martinez A.T."/>
            <person name="Baldrian P."/>
            <person name="Stursova M."/>
            <person name="Martinez M.J."/>
            <person name="Novotny C."/>
            <person name="Magnuson J.K."/>
            <person name="Spatafora J.W."/>
            <person name="Maurice S."/>
            <person name="Pangilinan J."/>
            <person name="Andreopoulos W."/>
            <person name="LaButti K."/>
            <person name="Hundley H."/>
            <person name="Na H."/>
            <person name="Kuo A."/>
            <person name="Barry K."/>
            <person name="Lipzen A."/>
            <person name="Henrissat B."/>
            <person name="Riley R."/>
            <person name="Ahrendt S."/>
            <person name="Nagy L.G."/>
            <person name="Grigoriev I.V."/>
            <person name="Martin F."/>
            <person name="Rosso M.N."/>
        </authorList>
    </citation>
    <scope>NUCLEOTIDE SEQUENCE</scope>
    <source>
        <strain evidence="1">CBS 384.51</strain>
    </source>
</reference>